<evidence type="ECO:0008006" key="3">
    <source>
        <dbReference type="Google" id="ProtNLM"/>
    </source>
</evidence>
<gene>
    <name evidence="1" type="ORF">IW967_12790</name>
</gene>
<sequence length="112" mass="12288">MTLWENLFASLILALLVPAIWLSQTHAYLVLEKTLWMQRVEAGEIRVMEDVMHGSAIPQSVQEGGHVYGVRVTRKPDAQAPACQDQLVTLDDGESAAQTVILPLCTPGIFTS</sequence>
<dbReference type="EMBL" id="JADPKZ010000047">
    <property type="protein sequence ID" value="MBF8378732.1"/>
    <property type="molecule type" value="Genomic_DNA"/>
</dbReference>
<accession>A0ABS0F604</accession>
<evidence type="ECO:0000313" key="2">
    <source>
        <dbReference type="Proteomes" id="UP000642910"/>
    </source>
</evidence>
<organism evidence="1 2">
    <name type="scientific">Alicyclobacillus mali</name>
    <name type="common">ex Roth et al. 2021</name>
    <dbReference type="NCBI Taxonomy" id="1123961"/>
    <lineage>
        <taxon>Bacteria</taxon>
        <taxon>Bacillati</taxon>
        <taxon>Bacillota</taxon>
        <taxon>Bacilli</taxon>
        <taxon>Bacillales</taxon>
        <taxon>Alicyclobacillaceae</taxon>
        <taxon>Alicyclobacillus</taxon>
    </lineage>
</organism>
<proteinExistence type="predicted"/>
<keyword evidence="2" id="KW-1185">Reference proteome</keyword>
<name>A0ABS0F604_9BACL</name>
<evidence type="ECO:0000313" key="1">
    <source>
        <dbReference type="EMBL" id="MBF8378732.1"/>
    </source>
</evidence>
<dbReference type="Proteomes" id="UP000642910">
    <property type="component" value="Unassembled WGS sequence"/>
</dbReference>
<comment type="caution">
    <text evidence="1">The sequence shown here is derived from an EMBL/GenBank/DDBJ whole genome shotgun (WGS) entry which is preliminary data.</text>
</comment>
<protein>
    <recommendedName>
        <fullName evidence="3">NusG domain-containing protein</fullName>
    </recommendedName>
</protein>
<reference evidence="1 2" key="1">
    <citation type="submission" date="2020-11" db="EMBL/GenBank/DDBJ databases">
        <title>Genomic insight of Alicyclobacillus mali FL 18 reveals a new arsenic-resistant strain, with potential in environmental biotechnology.</title>
        <authorList>
            <person name="Fiorentino G."/>
            <person name="Gallo G."/>
            <person name="Aulitto M."/>
        </authorList>
    </citation>
    <scope>NUCLEOTIDE SEQUENCE [LARGE SCALE GENOMIC DNA]</scope>
    <source>
        <strain evidence="1 2">FL 18</strain>
    </source>
</reference>